<keyword evidence="3" id="KW-1185">Reference proteome</keyword>
<accession>A0AA48IBH7</accession>
<organism evidence="2 3">
    <name type="scientific">Cutaneotrichosporon cavernicola</name>
    <dbReference type="NCBI Taxonomy" id="279322"/>
    <lineage>
        <taxon>Eukaryota</taxon>
        <taxon>Fungi</taxon>
        <taxon>Dikarya</taxon>
        <taxon>Basidiomycota</taxon>
        <taxon>Agaricomycotina</taxon>
        <taxon>Tremellomycetes</taxon>
        <taxon>Trichosporonales</taxon>
        <taxon>Trichosporonaceae</taxon>
        <taxon>Cutaneotrichosporon</taxon>
    </lineage>
</organism>
<evidence type="ECO:0000313" key="2">
    <source>
        <dbReference type="EMBL" id="BEI90615.1"/>
    </source>
</evidence>
<proteinExistence type="predicted"/>
<evidence type="ECO:0000256" key="1">
    <source>
        <dbReference type="SAM" id="MobiDB-lite"/>
    </source>
</evidence>
<dbReference type="Gene3D" id="2.80.10.50">
    <property type="match status" value="1"/>
</dbReference>
<protein>
    <submittedName>
        <fullName evidence="2">Uncharacterized protein</fullName>
    </submittedName>
</protein>
<dbReference type="EMBL" id="AP028214">
    <property type="protein sequence ID" value="BEI90615.1"/>
    <property type="molecule type" value="Genomic_DNA"/>
</dbReference>
<feature type="region of interest" description="Disordered" evidence="1">
    <location>
        <begin position="89"/>
        <end position="119"/>
    </location>
</feature>
<reference evidence="2" key="1">
    <citation type="journal article" date="2023" name="BMC Genomics">
        <title>Chromosome-level genome assemblies of Cutaneotrichosporon spp. (Trichosporonales, Basidiomycota) reveal imbalanced evolution between nucleotide sequences and chromosome synteny.</title>
        <authorList>
            <person name="Kobayashi Y."/>
            <person name="Kayamori A."/>
            <person name="Aoki K."/>
            <person name="Shiwa Y."/>
            <person name="Matsutani M."/>
            <person name="Fujita N."/>
            <person name="Sugita T."/>
            <person name="Iwasaki W."/>
            <person name="Tanaka N."/>
            <person name="Takashima M."/>
        </authorList>
    </citation>
    <scope>NUCLEOTIDE SEQUENCE</scope>
    <source>
        <strain evidence="2">HIS019</strain>
    </source>
</reference>
<dbReference type="AlphaFoldDB" id="A0AA48IBH7"/>
<gene>
    <name evidence="2" type="ORF">CcaverHIS019_0306850</name>
</gene>
<dbReference type="SUPFAM" id="SSF50370">
    <property type="entry name" value="Ricin B-like lectins"/>
    <property type="match status" value="1"/>
</dbReference>
<name>A0AA48IBH7_9TREE</name>
<dbReference type="Proteomes" id="UP001233271">
    <property type="component" value="Chromosome 3"/>
</dbReference>
<dbReference type="KEGG" id="ccac:CcaHIS019_0306850"/>
<feature type="compositionally biased region" description="Polar residues" evidence="1">
    <location>
        <begin position="90"/>
        <end position="114"/>
    </location>
</feature>
<sequence length="552" mass="61712">MIIPIEAAQAALSLASLASPHVTDYSVSAGRIGEWTHPDDTPAMSFLDSDGTYYYQSSDASYGITQTRQWHFWTGADMDHSAEAPISHAVNPTNPLDRNDNTTWRCNNSPTGKMSSYRPDGVRSWPDPMDYSQKNYCDLMGLWVDPDSGDWFGLIHNEFTPAPFGDRMHFDAIDLAVSKDHGATWDIRQHIITSPYDTIRNDTTTFPGDTYYWGAGDQRFLADIRSGYFYIWYGSRVVDKGTNGTWHGFGWHVARARMDRKLEAGSWSKFYDGKWIEPGLGGKESSLFPIDYQLDGWDGAWEDGYIAPEREYDPHNSGSGEDQIARGLMPPTSPLFWMDVSYNAYLGLYIGQPSAIDKNKSSPQKVYATNNLDSQRWFLLGDTGDYKTTSAYRFMLDSVSRTGQWILGKVFRGYCSFGCSAGDAEYVEITVDGPRFEPVDTGVYRISGLGLGEWRFEPTGDGAYTIHSTGYLGVRDIPSDRAWNTRTRLLPTPGIGTQWWVIPAASGDKIRLVNRYSGLALAITKHGAVTVPQRSWDGARTAAEQELVLTPV</sequence>
<evidence type="ECO:0000313" key="3">
    <source>
        <dbReference type="Proteomes" id="UP001233271"/>
    </source>
</evidence>
<dbReference type="RefSeq" id="XP_060455880.1">
    <property type="nucleotide sequence ID" value="XM_060599159.1"/>
</dbReference>
<dbReference type="GeneID" id="85494485"/>
<dbReference type="InterPro" id="IPR035992">
    <property type="entry name" value="Ricin_B-like_lectins"/>
</dbReference>